<evidence type="ECO:0000313" key="2">
    <source>
        <dbReference type="EMBL" id="KAL3862140.1"/>
    </source>
</evidence>
<organism evidence="2 3">
    <name type="scientific">Sinanodonta woodiana</name>
    <name type="common">Chinese pond mussel</name>
    <name type="synonym">Anodonta woodiana</name>
    <dbReference type="NCBI Taxonomy" id="1069815"/>
    <lineage>
        <taxon>Eukaryota</taxon>
        <taxon>Metazoa</taxon>
        <taxon>Spiralia</taxon>
        <taxon>Lophotrochozoa</taxon>
        <taxon>Mollusca</taxon>
        <taxon>Bivalvia</taxon>
        <taxon>Autobranchia</taxon>
        <taxon>Heteroconchia</taxon>
        <taxon>Palaeoheterodonta</taxon>
        <taxon>Unionida</taxon>
        <taxon>Unionoidea</taxon>
        <taxon>Unionidae</taxon>
        <taxon>Unioninae</taxon>
        <taxon>Sinanodonta</taxon>
    </lineage>
</organism>
<dbReference type="CDD" id="cd01671">
    <property type="entry name" value="CARD"/>
    <property type="match status" value="1"/>
</dbReference>
<evidence type="ECO:0000259" key="1">
    <source>
        <dbReference type="PROSITE" id="PS50209"/>
    </source>
</evidence>
<feature type="domain" description="CARD" evidence="1">
    <location>
        <begin position="271"/>
        <end position="364"/>
    </location>
</feature>
<accession>A0ABD3VL38</accession>
<evidence type="ECO:0000313" key="3">
    <source>
        <dbReference type="Proteomes" id="UP001634394"/>
    </source>
</evidence>
<dbReference type="InterPro" id="IPR041249">
    <property type="entry name" value="HEPN_DZIP3"/>
</dbReference>
<keyword evidence="3" id="KW-1185">Reference proteome</keyword>
<protein>
    <recommendedName>
        <fullName evidence="1">CARD domain-containing protein</fullName>
    </recommendedName>
</protein>
<dbReference type="Proteomes" id="UP001634394">
    <property type="component" value="Unassembled WGS sequence"/>
</dbReference>
<dbReference type="EMBL" id="JBJQND010000011">
    <property type="protein sequence ID" value="KAL3862140.1"/>
    <property type="molecule type" value="Genomic_DNA"/>
</dbReference>
<dbReference type="PROSITE" id="PS50209">
    <property type="entry name" value="CARD"/>
    <property type="match status" value="1"/>
</dbReference>
<dbReference type="PANTHER" id="PTHR16155">
    <property type="entry name" value="DED DOMAIN-CONTAINING PROTEIN"/>
    <property type="match status" value="1"/>
</dbReference>
<proteinExistence type="predicted"/>
<dbReference type="Pfam" id="PF18738">
    <property type="entry name" value="HEPN_DZIP3"/>
    <property type="match status" value="1"/>
</dbReference>
<dbReference type="Gene3D" id="1.10.533.10">
    <property type="entry name" value="Death Domain, Fas"/>
    <property type="match status" value="1"/>
</dbReference>
<name>A0ABD3VL38_SINWO</name>
<dbReference type="InterPro" id="IPR011029">
    <property type="entry name" value="DEATH-like_dom_sf"/>
</dbReference>
<dbReference type="SUPFAM" id="SSF47986">
    <property type="entry name" value="DEATH domain"/>
    <property type="match status" value="1"/>
</dbReference>
<gene>
    <name evidence="2" type="ORF">ACJMK2_008130</name>
</gene>
<comment type="caution">
    <text evidence="2">The sequence shown here is derived from an EMBL/GenBank/DDBJ whole genome shotgun (WGS) entry which is preliminary data.</text>
</comment>
<dbReference type="PANTHER" id="PTHR16155:SF19">
    <property type="entry name" value="DED DOMAIN-CONTAINING PROTEIN"/>
    <property type="match status" value="1"/>
</dbReference>
<dbReference type="InterPro" id="IPR001315">
    <property type="entry name" value="CARD"/>
</dbReference>
<reference evidence="2 3" key="1">
    <citation type="submission" date="2024-11" db="EMBL/GenBank/DDBJ databases">
        <title>Chromosome-level genome assembly of the freshwater bivalve Anodonta woodiana.</title>
        <authorList>
            <person name="Chen X."/>
        </authorList>
    </citation>
    <scope>NUCLEOTIDE SEQUENCE [LARGE SCALE GENOMIC DNA]</scope>
    <source>
        <strain evidence="2">MN2024</strain>
        <tissue evidence="2">Gills</tissue>
    </source>
</reference>
<sequence>MATQSQTTFSLDDENITFFRLASILIDVGTNVLRNVLHTEHPEKTFTQALLNNQAHLTSLHRKKILNDQQKNMLFPVSGAADSSTFDISLLFILLRNICPNKVPKPPSGWKGLPANNDFSVGADILRLKEIRNVVVAHAFNTKISLYQYNTEVTKLKSVMHRLCKLVSNDFVLSTTTNIKKIEDHPLDCQAYLKVSNAVPCWYLELKTSMVNDKKDISNNLQEILESLKAVLQAVNTPSYLSVLLTALKDAEKVQLNNEEKLDKLMKLAYLNSEYVPRLRLNLQKWTKRLGKDIIVGRFLPKLLEGGVLNREDMRLVEAEDGQGEQVNRMFFIMTSKNDECVLKFCRCLRELHPILADLVETVTDEGHTTEEIIKSIENENIRLILDANFEEDTKSTTSAEILHATVAKKLESCQIEFERLKCMVPEVFKGSKYEKKDEVYVFTGLVRKEKDEDTYEMPGINVTQKPRLQDISVKMLHEILADRLKHTGIDPGKLLEVLTEEDINGEVFLQLQTDVMLTFFKKHFKVTLGIQTILTKIQRELSEENMRYDGEDTSTKWQETFRKFAQPASDTDVYKKGGVLTSSVSGSYNLIDPVHRFMATPKSFSVNQEQWLSKEMVKFAAACLNSRTNGTIHFGVEMSDEGDECRGEIKGIRVSNVDNVRKEFSFSLEKCFNKEQFGIVRKCTGNPQFIPVVEEDLKKMLFVVEVDVEPMSIYTKTELFAIMFPPYGPCKRSVFAYDSSLIKLTELDSDMEIQLLEETKELAETRKQREERAVQYTNSEYDLGFHLRRLVTKGNKYISDELFPVLFVGPLAKNMDMKFLEKNLDFVVDILGSLKAVFHFDGGDQLFHFVESKDGCSCFVLEPQNFDRRNIDDVRENLASGSKMPWIFCNGYKDADSPVLKIGEWNQERREGVQEAIRLLSHEIIPDGRAVIIFLLFEKTDDRETGDPMLEAAEEIFLKFKNQWIVVAENPGVAEKWKISLCKRKKVPKNVIAERFIIGLQWGNFNEIMKTVIKERKLETCYLPASFGECTMTAKDKIDKELDDLEILSCRQFVEEKSSMSADDLNTRKEDVEEEFYRGALVSWWNFLFEDQVVERWIFPKLLDNIRSKLKPKDFDEDQLVQTEILKHHAGAGGSTLARHVLWHFSQIRSDAADPKYRCCVIKKITKQTASQIEKFRRFKDEKANRLVIALLDNESDEKISDLLQKLHYLANKSENAGGLFCLLLIVKRASISVEKKASSSSDIVLTHQLSEEEIAWFDKKTKSLENYERHYDSGKIKLENLIAFNLMKQQFKKSYIKDIATRFYEDIHDDTEKCFLKCLAFINSYDMLFQPVPSSVFDHMMTALPAGHIPLEQLIRSPTPIGLTVPSRKKFLPCKEEFTWNVTASKALQTLLIKKSPEGQGYATGGLSIISQALAKELLDRIMISSEQSLYDVAMEVLKVVEQARM</sequence>
<dbReference type="Pfam" id="PF00619">
    <property type="entry name" value="CARD"/>
    <property type="match status" value="1"/>
</dbReference>